<evidence type="ECO:0000256" key="2">
    <source>
        <dbReference type="ARBA" id="ARBA00022741"/>
    </source>
</evidence>
<dbReference type="GO" id="GO:0016887">
    <property type="term" value="F:ATP hydrolysis activity"/>
    <property type="evidence" value="ECO:0007669"/>
    <property type="project" value="InterPro"/>
</dbReference>
<evidence type="ECO:0000313" key="6">
    <source>
        <dbReference type="Proteomes" id="UP000732619"/>
    </source>
</evidence>
<accession>A0A8T3VRS0</accession>
<proteinExistence type="predicted"/>
<reference evidence="5" key="1">
    <citation type="submission" date="2019-04" db="EMBL/GenBank/DDBJ databases">
        <title>Evolution of Biomass-Degrading Anaerobic Consortia Revealed by Metagenomics.</title>
        <authorList>
            <person name="Peng X."/>
        </authorList>
    </citation>
    <scope>NUCLEOTIDE SEQUENCE</scope>
    <source>
        <strain evidence="5">SIG14</strain>
    </source>
</reference>
<sequence>FTESVLDEIFLSMGEEDVERAEKILESLNLLEFKDAHPMSLSGGQKQRVAIACAVASNSDIIFYDEPTSGLDLKHMHHVVNNINLLQEMGKTQFIITHDLEFIMNCCTHVIHLEAGKIIDYYPIIDNEEKIFDFFMKYRN</sequence>
<organism evidence="5 6">
    <name type="scientific">Methanobrevibacter olleyae</name>
    <dbReference type="NCBI Taxonomy" id="294671"/>
    <lineage>
        <taxon>Archaea</taxon>
        <taxon>Methanobacteriati</taxon>
        <taxon>Methanobacteriota</taxon>
        <taxon>Methanomada group</taxon>
        <taxon>Methanobacteria</taxon>
        <taxon>Methanobacteriales</taxon>
        <taxon>Methanobacteriaceae</taxon>
        <taxon>Methanobrevibacter</taxon>
    </lineage>
</organism>
<feature type="non-terminal residue" evidence="5">
    <location>
        <position position="1"/>
    </location>
</feature>
<dbReference type="SUPFAM" id="SSF52540">
    <property type="entry name" value="P-loop containing nucleoside triphosphate hydrolases"/>
    <property type="match status" value="1"/>
</dbReference>
<dbReference type="Proteomes" id="UP000732619">
    <property type="component" value="Unassembled WGS sequence"/>
</dbReference>
<keyword evidence="1" id="KW-0813">Transport</keyword>
<protein>
    <submittedName>
        <fullName evidence="5">ATP-binding cassette domain-containing protein</fullName>
    </submittedName>
</protein>
<dbReference type="EMBL" id="SUTG01000093">
    <property type="protein sequence ID" value="MBE6513427.1"/>
    <property type="molecule type" value="Genomic_DNA"/>
</dbReference>
<evidence type="ECO:0000259" key="4">
    <source>
        <dbReference type="Pfam" id="PF00005"/>
    </source>
</evidence>
<evidence type="ECO:0000256" key="3">
    <source>
        <dbReference type="ARBA" id="ARBA00022840"/>
    </source>
</evidence>
<dbReference type="Gene3D" id="3.40.50.300">
    <property type="entry name" value="P-loop containing nucleotide triphosphate hydrolases"/>
    <property type="match status" value="1"/>
</dbReference>
<dbReference type="GO" id="GO:0042626">
    <property type="term" value="F:ATPase-coupled transmembrane transporter activity"/>
    <property type="evidence" value="ECO:0007669"/>
    <property type="project" value="TreeGrafter"/>
</dbReference>
<name>A0A8T3VRS0_METOL</name>
<dbReference type="InterPro" id="IPR050095">
    <property type="entry name" value="ECF_ABC_transporter_ATP-bd"/>
</dbReference>
<evidence type="ECO:0000313" key="5">
    <source>
        <dbReference type="EMBL" id="MBE6513427.1"/>
    </source>
</evidence>
<feature type="domain" description="ABC transporter" evidence="4">
    <location>
        <begin position="16"/>
        <end position="69"/>
    </location>
</feature>
<evidence type="ECO:0000256" key="1">
    <source>
        <dbReference type="ARBA" id="ARBA00022448"/>
    </source>
</evidence>
<keyword evidence="2" id="KW-0547">Nucleotide-binding</keyword>
<dbReference type="GO" id="GO:0043190">
    <property type="term" value="C:ATP-binding cassette (ABC) transporter complex"/>
    <property type="evidence" value="ECO:0007669"/>
    <property type="project" value="TreeGrafter"/>
</dbReference>
<dbReference type="GO" id="GO:0005524">
    <property type="term" value="F:ATP binding"/>
    <property type="evidence" value="ECO:0007669"/>
    <property type="project" value="UniProtKB-KW"/>
</dbReference>
<gene>
    <name evidence="5" type="ORF">E7Z75_09875</name>
</gene>
<dbReference type="PANTHER" id="PTHR43553">
    <property type="entry name" value="HEAVY METAL TRANSPORTER"/>
    <property type="match status" value="1"/>
</dbReference>
<dbReference type="AlphaFoldDB" id="A0A8T3VRS0"/>
<dbReference type="Pfam" id="PF00005">
    <property type="entry name" value="ABC_tran"/>
    <property type="match status" value="1"/>
</dbReference>
<keyword evidence="3 5" id="KW-0067">ATP-binding</keyword>
<dbReference type="InterPro" id="IPR003439">
    <property type="entry name" value="ABC_transporter-like_ATP-bd"/>
</dbReference>
<dbReference type="InterPro" id="IPR027417">
    <property type="entry name" value="P-loop_NTPase"/>
</dbReference>
<comment type="caution">
    <text evidence="5">The sequence shown here is derived from an EMBL/GenBank/DDBJ whole genome shotgun (WGS) entry which is preliminary data.</text>
</comment>